<keyword evidence="2" id="KW-1185">Reference proteome</keyword>
<dbReference type="Pfam" id="PF11017">
    <property type="entry name" value="DUF2855"/>
    <property type="match status" value="1"/>
</dbReference>
<organism evidence="1 2">
    <name type="scientific">Halopseudomonas oceani</name>
    <dbReference type="NCBI Taxonomy" id="1708783"/>
    <lineage>
        <taxon>Bacteria</taxon>
        <taxon>Pseudomonadati</taxon>
        <taxon>Pseudomonadota</taxon>
        <taxon>Gammaproteobacteria</taxon>
        <taxon>Pseudomonadales</taxon>
        <taxon>Pseudomonadaceae</taxon>
        <taxon>Halopseudomonas</taxon>
    </lineage>
</organism>
<accession>A0A2P4EY40</accession>
<name>A0A2P4EY40_9GAMM</name>
<dbReference type="Proteomes" id="UP000243451">
    <property type="component" value="Unassembled WGS sequence"/>
</dbReference>
<protein>
    <submittedName>
        <fullName evidence="1">DUF2855 domain-containing protein</fullName>
    </submittedName>
</protein>
<dbReference type="EMBL" id="PPSK01000003">
    <property type="protein sequence ID" value="POB05145.1"/>
    <property type="molecule type" value="Genomic_DNA"/>
</dbReference>
<evidence type="ECO:0000313" key="2">
    <source>
        <dbReference type="Proteomes" id="UP000243451"/>
    </source>
</evidence>
<proteinExistence type="predicted"/>
<gene>
    <name evidence="1" type="ORF">C1949_05090</name>
</gene>
<sequence>MTTTCTRLLVNKGNIHECTLQEVPRLQEQDLQDGEVLLDIDYFAFTANNITYATLGDRFGYWDFFPAEASWGQVPVWGFADVSASRHPAIKEGARVYGYLPMAEQLRVQPGDITASSFTDIASHRSHLALAYNQYQFTASDPAYRPELEALQMLLRPLLLTSFLLDDFLNENDYFGARQIILTSASSKTALGLAFMLNHQRSSRGGKPLQIVALTSAANAGFVTGLGYYDQTITYDQLDELNADTPSVLIDFAGNGAVLAAVHQRLQEKLKYSALVGAAHWDQRQSEKNLPGTRPEVFFAPGYWAQRSKDIGTAQLMGRFATLWSPLAASVGSWMEIRTVEGGEAMKQAYLDTLNGLIRPETGMIMKTQGK</sequence>
<reference evidence="1 2" key="1">
    <citation type="submission" date="2018-01" db="EMBL/GenBank/DDBJ databases">
        <title>Draft genome of the type strain Pseudomonas oceani DSM 100277 isolated from the deep water in Okinawa trough, northwestern Pacific Ocean.</title>
        <authorList>
            <person name="Gomila M."/>
            <person name="Mulet M."/>
            <person name="Garcia-Valdes E."/>
            <person name="Lalucat J."/>
        </authorList>
    </citation>
    <scope>NUCLEOTIDE SEQUENCE [LARGE SCALE GENOMIC DNA]</scope>
    <source>
        <strain evidence="1 2">DSM 100277</strain>
    </source>
</reference>
<dbReference type="InterPro" id="IPR021276">
    <property type="entry name" value="DUF2855"/>
</dbReference>
<dbReference type="AlphaFoldDB" id="A0A2P4EY40"/>
<evidence type="ECO:0000313" key="1">
    <source>
        <dbReference type="EMBL" id="POB05145.1"/>
    </source>
</evidence>
<comment type="caution">
    <text evidence="1">The sequence shown here is derived from an EMBL/GenBank/DDBJ whole genome shotgun (WGS) entry which is preliminary data.</text>
</comment>
<dbReference type="OrthoDB" id="8953110at2"/>
<dbReference type="RefSeq" id="WP_104737383.1">
    <property type="nucleotide sequence ID" value="NZ_BMHR01000001.1"/>
</dbReference>